<feature type="transmembrane region" description="Helical" evidence="6">
    <location>
        <begin position="274"/>
        <end position="298"/>
    </location>
</feature>
<dbReference type="NCBIfam" id="TIGR00360">
    <property type="entry name" value="ComEC_N-term"/>
    <property type="match status" value="1"/>
</dbReference>
<evidence type="ECO:0000256" key="4">
    <source>
        <dbReference type="ARBA" id="ARBA00022989"/>
    </source>
</evidence>
<feature type="transmembrane region" description="Helical" evidence="6">
    <location>
        <begin position="329"/>
        <end position="348"/>
    </location>
</feature>
<feature type="transmembrane region" description="Helical" evidence="6">
    <location>
        <begin position="441"/>
        <end position="465"/>
    </location>
</feature>
<reference evidence="8 9" key="1">
    <citation type="submission" date="2020-08" db="EMBL/GenBank/DDBJ databases">
        <title>Genomic Encyclopedia of Type Strains, Phase IV (KMG-IV): sequencing the most valuable type-strain genomes for metagenomic binning, comparative biology and taxonomic classification.</title>
        <authorList>
            <person name="Goeker M."/>
        </authorList>
    </citation>
    <scope>NUCLEOTIDE SEQUENCE [LARGE SCALE GENOMIC DNA]</scope>
    <source>
        <strain evidence="8 9">DSM 19612</strain>
    </source>
</reference>
<dbReference type="Pfam" id="PF00753">
    <property type="entry name" value="Lactamase_B"/>
    <property type="match status" value="1"/>
</dbReference>
<dbReference type="SMART" id="SM00849">
    <property type="entry name" value="Lactamase_B"/>
    <property type="match status" value="1"/>
</dbReference>
<dbReference type="NCBIfam" id="TIGR00361">
    <property type="entry name" value="ComEC_Rec2"/>
    <property type="match status" value="1"/>
</dbReference>
<evidence type="ECO:0000256" key="3">
    <source>
        <dbReference type="ARBA" id="ARBA00022692"/>
    </source>
</evidence>
<feature type="transmembrane region" description="Helical" evidence="6">
    <location>
        <begin position="234"/>
        <end position="254"/>
    </location>
</feature>
<feature type="domain" description="Metallo-beta-lactamase" evidence="7">
    <location>
        <begin position="510"/>
        <end position="715"/>
    </location>
</feature>
<dbReference type="InterPro" id="IPR036866">
    <property type="entry name" value="RibonucZ/Hydroxyglut_hydro"/>
</dbReference>
<feature type="transmembrane region" description="Helical" evidence="6">
    <location>
        <begin position="477"/>
        <end position="497"/>
    </location>
</feature>
<keyword evidence="3 6" id="KW-0812">Transmembrane</keyword>
<protein>
    <submittedName>
        <fullName evidence="8">Competence protein ComEC</fullName>
    </submittedName>
</protein>
<evidence type="ECO:0000259" key="7">
    <source>
        <dbReference type="SMART" id="SM00849"/>
    </source>
</evidence>
<keyword evidence="4 6" id="KW-1133">Transmembrane helix</keyword>
<dbReference type="Pfam" id="PF03772">
    <property type="entry name" value="Competence"/>
    <property type="match status" value="1"/>
</dbReference>
<evidence type="ECO:0000313" key="9">
    <source>
        <dbReference type="Proteomes" id="UP000581688"/>
    </source>
</evidence>
<evidence type="ECO:0000256" key="6">
    <source>
        <dbReference type="SAM" id="Phobius"/>
    </source>
</evidence>
<comment type="subcellular location">
    <subcellularLocation>
        <location evidence="1">Cell membrane</location>
        <topology evidence="1">Multi-pass membrane protein</topology>
    </subcellularLocation>
</comment>
<dbReference type="GO" id="GO:0030420">
    <property type="term" value="P:establishment of competence for transformation"/>
    <property type="evidence" value="ECO:0007669"/>
    <property type="project" value="InterPro"/>
</dbReference>
<keyword evidence="2" id="KW-1003">Cell membrane</keyword>
<name>A0A841Q715_9BACI</name>
<dbReference type="Proteomes" id="UP000581688">
    <property type="component" value="Unassembled WGS sequence"/>
</dbReference>
<dbReference type="Pfam" id="PF13567">
    <property type="entry name" value="DUF4131"/>
    <property type="match status" value="1"/>
</dbReference>
<evidence type="ECO:0000256" key="5">
    <source>
        <dbReference type="ARBA" id="ARBA00023136"/>
    </source>
</evidence>
<dbReference type="CDD" id="cd07731">
    <property type="entry name" value="ComA-like_MBL-fold"/>
    <property type="match status" value="1"/>
</dbReference>
<dbReference type="InterPro" id="IPR001279">
    <property type="entry name" value="Metallo-B-lactamas"/>
</dbReference>
<evidence type="ECO:0000256" key="1">
    <source>
        <dbReference type="ARBA" id="ARBA00004651"/>
    </source>
</evidence>
<feature type="transmembrane region" description="Helical" evidence="6">
    <location>
        <begin position="391"/>
        <end position="412"/>
    </location>
</feature>
<feature type="transmembrane region" description="Helical" evidence="6">
    <location>
        <begin position="305"/>
        <end position="323"/>
    </location>
</feature>
<dbReference type="GO" id="GO:0005886">
    <property type="term" value="C:plasma membrane"/>
    <property type="evidence" value="ECO:0007669"/>
    <property type="project" value="UniProtKB-SubCell"/>
</dbReference>
<dbReference type="AlphaFoldDB" id="A0A841Q715"/>
<accession>A0A841Q715</accession>
<dbReference type="EMBL" id="JACHGH010000008">
    <property type="protein sequence ID" value="MBB6454339.1"/>
    <property type="molecule type" value="Genomic_DNA"/>
</dbReference>
<sequence>MRGKWHFILFLLLISYGSNNHWVLIGLLFLFFIFYHWFTNEELGKQIIFISIGLTIFCFSSFFPSELSPSISIEKSTEPSTYTGSILSNPEKSTTKMGFVFKQNNTKEKFYVQVYTNQSSQKVSNSIQHGAFCKISGSIRKPNGATNPGSFDYKQYLKAQGIHYQLNTDLTNITCSGRSILSYPYKLRENIIIYIKNKFDPNTFAWIQGLLFGNKEELSQELILTFQQWNLSHLLAISGLHVGLICGFMYFFLLRIIGLTTEKSKQIIMVFLPLYAILAGAQPPVLRAVFMAEFIFLFTFMKRKIPLTDIISITAIIFLTMNRDLLGQLGFQFSFLVTYSLILSKDILKKHASFFWGSMHVSFISQLVLIPLQLLHFYYISPLSLLANLVFVPYFCLFVIPLTLCAVLFSWLPIYFIKLFDFLLDIHQLLVQTILDVMEPFTILWVIGEISILCFIAYFITFLGLMNRLNKDKHNQAFLFGIILVLILQIEQVKPYFSDKGTITVLDVGQGDTIVIELPHRKGIIMIDAAEEVDFLSNDSDLEHIEENKVGRYVLRPFLWSKGIKHIDYLIITHPDYDHYGSMTYMINHFDVRNVYVNPSMVQLKPFSSITKINAIHQGMKLKIGEYDFRVLYPGQENKTKKSNDSSLVIYTELGGNRFLFTGDIGEAVEKELLKTYPNLKVDVLKVAHHGSKTSTSEDFLQATKPKHALISVGENNMYGHPSKDVVDRLENMGINLFRTDLNGAIFYYFQDTSGTFSTMIP</sequence>
<dbReference type="PANTHER" id="PTHR30619">
    <property type="entry name" value="DNA INTERNALIZATION/COMPETENCE PROTEIN COMEC/REC2"/>
    <property type="match status" value="1"/>
</dbReference>
<evidence type="ECO:0000256" key="2">
    <source>
        <dbReference type="ARBA" id="ARBA00022475"/>
    </source>
</evidence>
<dbReference type="InterPro" id="IPR035681">
    <property type="entry name" value="ComA-like_MBL"/>
</dbReference>
<dbReference type="InterPro" id="IPR052159">
    <property type="entry name" value="Competence_DNA_uptake"/>
</dbReference>
<organism evidence="8 9">
    <name type="scientific">Salirhabdus euzebyi</name>
    <dbReference type="NCBI Taxonomy" id="394506"/>
    <lineage>
        <taxon>Bacteria</taxon>
        <taxon>Bacillati</taxon>
        <taxon>Bacillota</taxon>
        <taxon>Bacilli</taxon>
        <taxon>Bacillales</taxon>
        <taxon>Bacillaceae</taxon>
        <taxon>Salirhabdus</taxon>
    </lineage>
</organism>
<dbReference type="InterPro" id="IPR004797">
    <property type="entry name" value="Competence_ComEC/Rec2"/>
</dbReference>
<feature type="transmembrane region" description="Helical" evidence="6">
    <location>
        <begin position="360"/>
        <end position="379"/>
    </location>
</feature>
<comment type="caution">
    <text evidence="8">The sequence shown here is derived from an EMBL/GenBank/DDBJ whole genome shotgun (WGS) entry which is preliminary data.</text>
</comment>
<feature type="transmembrane region" description="Helical" evidence="6">
    <location>
        <begin position="7"/>
        <end position="35"/>
    </location>
</feature>
<gene>
    <name evidence="8" type="ORF">HNQ94_002814</name>
</gene>
<evidence type="ECO:0000313" key="8">
    <source>
        <dbReference type="EMBL" id="MBB6454339.1"/>
    </source>
</evidence>
<dbReference type="InterPro" id="IPR025405">
    <property type="entry name" value="DUF4131"/>
</dbReference>
<dbReference type="PANTHER" id="PTHR30619:SF1">
    <property type="entry name" value="RECOMBINATION PROTEIN 2"/>
    <property type="match status" value="1"/>
</dbReference>
<dbReference type="InterPro" id="IPR004477">
    <property type="entry name" value="ComEC_N"/>
</dbReference>
<proteinExistence type="predicted"/>
<dbReference type="Gene3D" id="3.60.15.10">
    <property type="entry name" value="Ribonuclease Z/Hydroxyacylglutathione hydrolase-like"/>
    <property type="match status" value="1"/>
</dbReference>
<keyword evidence="5 6" id="KW-0472">Membrane</keyword>
<keyword evidence="9" id="KW-1185">Reference proteome</keyword>
<feature type="transmembrane region" description="Helical" evidence="6">
    <location>
        <begin position="47"/>
        <end position="65"/>
    </location>
</feature>
<dbReference type="RefSeq" id="WP_174494602.1">
    <property type="nucleotide sequence ID" value="NZ_CADDWK010000001.1"/>
</dbReference>
<dbReference type="SUPFAM" id="SSF56281">
    <property type="entry name" value="Metallo-hydrolase/oxidoreductase"/>
    <property type="match status" value="1"/>
</dbReference>